<dbReference type="InterPro" id="IPR007267">
    <property type="entry name" value="GtrA_DPMS_TM"/>
</dbReference>
<feature type="domain" description="GtrA/DPMS transmembrane" evidence="7">
    <location>
        <begin position="26"/>
        <end position="149"/>
    </location>
</feature>
<organism evidence="8 9">
    <name type="scientific">Candidatus Sysuiplasma superficiale</name>
    <dbReference type="NCBI Taxonomy" id="2823368"/>
    <lineage>
        <taxon>Archaea</taxon>
        <taxon>Methanobacteriati</taxon>
        <taxon>Thermoplasmatota</taxon>
        <taxon>Thermoplasmata</taxon>
        <taxon>Candidatus Sysuiplasmatales</taxon>
        <taxon>Candidatus Sysuiplasmataceae</taxon>
        <taxon>Candidatus Sysuiplasma</taxon>
    </lineage>
</organism>
<evidence type="ECO:0000313" key="8">
    <source>
        <dbReference type="EMBL" id="MBX8644950.1"/>
    </source>
</evidence>
<evidence type="ECO:0000313" key="9">
    <source>
        <dbReference type="Proteomes" id="UP000750197"/>
    </source>
</evidence>
<comment type="caution">
    <text evidence="8">The sequence shown here is derived from an EMBL/GenBank/DDBJ whole genome shotgun (WGS) entry which is preliminary data.</text>
</comment>
<feature type="transmembrane region" description="Helical" evidence="6">
    <location>
        <begin position="126"/>
        <end position="149"/>
    </location>
</feature>
<comment type="subcellular location">
    <subcellularLocation>
        <location evidence="1">Membrane</location>
        <topology evidence="1">Multi-pass membrane protein</topology>
    </subcellularLocation>
</comment>
<dbReference type="PANTHER" id="PTHR38459:SF1">
    <property type="entry name" value="PROPHAGE BACTOPRENOL-LINKED GLUCOSE TRANSLOCASE HOMOLOG"/>
    <property type="match status" value="1"/>
</dbReference>
<protein>
    <submittedName>
        <fullName evidence="8">GtrA family protein</fullName>
    </submittedName>
</protein>
<evidence type="ECO:0000256" key="1">
    <source>
        <dbReference type="ARBA" id="ARBA00004141"/>
    </source>
</evidence>
<keyword evidence="5 6" id="KW-0472">Membrane</keyword>
<feature type="transmembrane region" description="Helical" evidence="6">
    <location>
        <begin position="24"/>
        <end position="48"/>
    </location>
</feature>
<dbReference type="PANTHER" id="PTHR38459">
    <property type="entry name" value="PROPHAGE BACTOPRENOL-LINKED GLUCOSE TRANSLOCASE HOMOLOG"/>
    <property type="match status" value="1"/>
</dbReference>
<proteinExistence type="inferred from homology"/>
<dbReference type="AlphaFoldDB" id="A0A8J8CE10"/>
<accession>A0A8J8CE10</accession>
<evidence type="ECO:0000256" key="6">
    <source>
        <dbReference type="SAM" id="Phobius"/>
    </source>
</evidence>
<dbReference type="EMBL" id="JAHEAC010000131">
    <property type="protein sequence ID" value="MBX8644950.1"/>
    <property type="molecule type" value="Genomic_DNA"/>
</dbReference>
<evidence type="ECO:0000256" key="2">
    <source>
        <dbReference type="ARBA" id="ARBA00009399"/>
    </source>
</evidence>
<gene>
    <name evidence="8" type="ORF">KIY12_09585</name>
</gene>
<keyword evidence="3 6" id="KW-0812">Transmembrane</keyword>
<feature type="transmembrane region" description="Helical" evidence="6">
    <location>
        <begin position="54"/>
        <end position="76"/>
    </location>
</feature>
<feature type="transmembrane region" description="Helical" evidence="6">
    <location>
        <begin position="97"/>
        <end position="120"/>
    </location>
</feature>
<dbReference type="Pfam" id="PF04138">
    <property type="entry name" value="GtrA_DPMS_TM"/>
    <property type="match status" value="1"/>
</dbReference>
<evidence type="ECO:0000256" key="4">
    <source>
        <dbReference type="ARBA" id="ARBA00022989"/>
    </source>
</evidence>
<evidence type="ECO:0000259" key="7">
    <source>
        <dbReference type="Pfam" id="PF04138"/>
    </source>
</evidence>
<evidence type="ECO:0000256" key="3">
    <source>
        <dbReference type="ARBA" id="ARBA00022692"/>
    </source>
</evidence>
<dbReference type="GO" id="GO:0000271">
    <property type="term" value="P:polysaccharide biosynthetic process"/>
    <property type="evidence" value="ECO:0007669"/>
    <property type="project" value="InterPro"/>
</dbReference>
<keyword evidence="4 6" id="KW-1133">Transmembrane helix</keyword>
<sequence length="161" mass="17580">MEVPGIMLRNGWNRAQLLALAARVLKFSLSGIVGFAVFEVILIVGLQFYGIAKILGIDIIAFILGTTASFLSNEAWTFRGTNREEGRTASARVLRLAYFQIVSLGGNTIVIACQIALLLYLGIPAYIGTAFGGALSLPLNYRLSTILVWRDVRRTIMSPTK</sequence>
<dbReference type="Proteomes" id="UP000750197">
    <property type="component" value="Unassembled WGS sequence"/>
</dbReference>
<name>A0A8J8CE10_9ARCH</name>
<reference evidence="8" key="1">
    <citation type="submission" date="2021-05" db="EMBL/GenBank/DDBJ databases">
        <title>Genomic insights into ecological role and evolution of a novel Thermoplasmata order Candidatus Sysuiplasmatales.</title>
        <authorList>
            <person name="Yuan Y."/>
        </authorList>
    </citation>
    <scope>NUCLEOTIDE SEQUENCE</scope>
    <source>
        <strain evidence="8">TUT19-bin139</strain>
    </source>
</reference>
<comment type="similarity">
    <text evidence="2">Belongs to the GtrA family.</text>
</comment>
<dbReference type="GO" id="GO:0005886">
    <property type="term" value="C:plasma membrane"/>
    <property type="evidence" value="ECO:0007669"/>
    <property type="project" value="TreeGrafter"/>
</dbReference>
<evidence type="ECO:0000256" key="5">
    <source>
        <dbReference type="ARBA" id="ARBA00023136"/>
    </source>
</evidence>
<dbReference type="InterPro" id="IPR051401">
    <property type="entry name" value="GtrA_CellWall_Glycosyl"/>
</dbReference>